<organism evidence="1">
    <name type="scientific">Brassica oleracea</name>
    <name type="common">Wild cabbage</name>
    <dbReference type="NCBI Taxonomy" id="3712"/>
    <lineage>
        <taxon>Eukaryota</taxon>
        <taxon>Viridiplantae</taxon>
        <taxon>Streptophyta</taxon>
        <taxon>Embryophyta</taxon>
        <taxon>Tracheophyta</taxon>
        <taxon>Spermatophyta</taxon>
        <taxon>Magnoliopsida</taxon>
        <taxon>eudicotyledons</taxon>
        <taxon>Gunneridae</taxon>
        <taxon>Pentapetalae</taxon>
        <taxon>rosids</taxon>
        <taxon>malvids</taxon>
        <taxon>Brassicales</taxon>
        <taxon>Brassicaceae</taxon>
        <taxon>Brassiceae</taxon>
        <taxon>Brassica</taxon>
    </lineage>
</organism>
<name>A0A3P6DSN6_BRAOL</name>
<dbReference type="InterPro" id="IPR012334">
    <property type="entry name" value="Pectin_lyas_fold"/>
</dbReference>
<dbReference type="AlphaFoldDB" id="A0A3P6DSN6"/>
<dbReference type="Gene3D" id="2.160.20.10">
    <property type="entry name" value="Single-stranded right-handed beta-helix, Pectin lyase-like"/>
    <property type="match status" value="1"/>
</dbReference>
<reference evidence="1" key="1">
    <citation type="submission" date="2018-11" db="EMBL/GenBank/DDBJ databases">
        <authorList>
            <consortium name="Genoscope - CEA"/>
            <person name="William W."/>
        </authorList>
    </citation>
    <scope>NUCLEOTIDE SEQUENCE</scope>
</reference>
<evidence type="ECO:0000313" key="1">
    <source>
        <dbReference type="EMBL" id="VDD26444.1"/>
    </source>
</evidence>
<sequence length="104" mass="11928">MERIDTIRMVRVTQDGSGDYLSVQDAVDSVPLGNTCRTVIRLSPGGLPTACVRAQEKKLHHFRRNLPGDHRHHLEQHRFEDRASPGVESHRGGNVWVRECYCRR</sequence>
<dbReference type="SUPFAM" id="SSF51126">
    <property type="entry name" value="Pectin lyase-like"/>
    <property type="match status" value="1"/>
</dbReference>
<dbReference type="EMBL" id="LR031874">
    <property type="protein sequence ID" value="VDD26444.1"/>
    <property type="molecule type" value="Genomic_DNA"/>
</dbReference>
<proteinExistence type="predicted"/>
<protein>
    <submittedName>
        <fullName evidence="1">Uncharacterized protein</fullName>
    </submittedName>
</protein>
<accession>A0A3P6DSN6</accession>
<dbReference type="InterPro" id="IPR011050">
    <property type="entry name" value="Pectin_lyase_fold/virulence"/>
</dbReference>
<gene>
    <name evidence="1" type="ORF">BOLC2T11578H</name>
</gene>